<dbReference type="PROSITE" id="PS51257">
    <property type="entry name" value="PROKAR_LIPOPROTEIN"/>
    <property type="match status" value="1"/>
</dbReference>
<dbReference type="InterPro" id="IPR021747">
    <property type="entry name" value="DUF3313"/>
</dbReference>
<accession>A0A6S6MB39</accession>
<dbReference type="AlphaFoldDB" id="A0A6S6MB39"/>
<dbReference type="KEGG" id="gbn:GEOBRER4_35010"/>
<reference evidence="1 2" key="1">
    <citation type="submission" date="2020-06" db="EMBL/GenBank/DDBJ databases">
        <title>Interaction of electrochemicaly active bacteria, Geobacter bremensis R4 on different carbon anode.</title>
        <authorList>
            <person name="Meng L."/>
            <person name="Yoshida N."/>
        </authorList>
    </citation>
    <scope>NUCLEOTIDE SEQUENCE [LARGE SCALE GENOMIC DNA]</scope>
    <source>
        <strain evidence="1 2">R4</strain>
    </source>
</reference>
<dbReference type="Proteomes" id="UP000515472">
    <property type="component" value="Chromosome"/>
</dbReference>
<evidence type="ECO:0000313" key="1">
    <source>
        <dbReference type="EMBL" id="BCG48751.1"/>
    </source>
</evidence>
<name>A0A6S6MB39_9BACT</name>
<organism evidence="1 2">
    <name type="scientific">Citrifermentans bremense</name>
    <dbReference type="NCBI Taxonomy" id="60035"/>
    <lineage>
        <taxon>Bacteria</taxon>
        <taxon>Pseudomonadati</taxon>
        <taxon>Thermodesulfobacteriota</taxon>
        <taxon>Desulfuromonadia</taxon>
        <taxon>Geobacterales</taxon>
        <taxon>Geobacteraceae</taxon>
        <taxon>Citrifermentans</taxon>
    </lineage>
</organism>
<evidence type="ECO:0000313" key="2">
    <source>
        <dbReference type="Proteomes" id="UP000515472"/>
    </source>
</evidence>
<dbReference type="EMBL" id="AP023213">
    <property type="protein sequence ID" value="BCG48751.1"/>
    <property type="molecule type" value="Genomic_DNA"/>
</dbReference>
<protein>
    <recommendedName>
        <fullName evidence="3">DUF3313 domain-containing protein</fullName>
    </recommendedName>
</protein>
<sequence>MRIKLLTSILPAIAALILGGCGASKQAREVEVKNTMLFKPEILQRGSSGQALYRYVNPGFDIRRYSAVLVEPVLIAKDGELSVQEKENYQKLADNAYLYLTEALQKEIRVVKRPEKDTMVLQMAIRDIDTSSRVRSITSTILPIGLAINAAKYAATGKPSAVGEITAEFRLTDAENGELLIAALDRRVGGASLQGAWDTWHGADEAMKFWARRAAYLLCQNRGGTGCVAP</sequence>
<keyword evidence="2" id="KW-1185">Reference proteome</keyword>
<gene>
    <name evidence="1" type="ORF">GEOBRER4_n3646</name>
</gene>
<evidence type="ECO:0008006" key="3">
    <source>
        <dbReference type="Google" id="ProtNLM"/>
    </source>
</evidence>
<dbReference type="Pfam" id="PF11769">
    <property type="entry name" value="DUF3313"/>
    <property type="match status" value="1"/>
</dbReference>
<proteinExistence type="predicted"/>
<dbReference type="RefSeq" id="WP_185243391.1">
    <property type="nucleotide sequence ID" value="NZ_AP023213.1"/>
</dbReference>